<dbReference type="AlphaFoldDB" id="A0A553SN60"/>
<accession>A0A553SN60</accession>
<evidence type="ECO:0000313" key="2">
    <source>
        <dbReference type="Proteomes" id="UP000319837"/>
    </source>
</evidence>
<proteinExistence type="predicted"/>
<dbReference type="EMBL" id="RIBP01000004">
    <property type="protein sequence ID" value="TRZ38429.1"/>
    <property type="molecule type" value="Genomic_DNA"/>
</dbReference>
<comment type="caution">
    <text evidence="1">The sequence shown here is derived from an EMBL/GenBank/DDBJ whole genome shotgun (WGS) entry which is preliminary data.</text>
</comment>
<sequence length="83" mass="9764">MMTNDDWLLRKYESKDILNGLSNTNAKSINSGLAFIEDSSMSKMHAKWREQLLEGIKKTYEDGIAYKDNKFFRYHVLKAYFFG</sequence>
<name>A0A553SN60_NIACI</name>
<organism evidence="1 2">
    <name type="scientific">Niallia circulans</name>
    <name type="common">Bacillus circulans</name>
    <dbReference type="NCBI Taxonomy" id="1397"/>
    <lineage>
        <taxon>Bacteria</taxon>
        <taxon>Bacillati</taxon>
        <taxon>Bacillota</taxon>
        <taxon>Bacilli</taxon>
        <taxon>Bacillales</taxon>
        <taxon>Bacillaceae</taxon>
        <taxon>Niallia</taxon>
    </lineage>
</organism>
<dbReference type="Proteomes" id="UP000319837">
    <property type="component" value="Unassembled WGS sequence"/>
</dbReference>
<protein>
    <submittedName>
        <fullName evidence="1">Uncharacterized protein</fullName>
    </submittedName>
</protein>
<evidence type="ECO:0000313" key="1">
    <source>
        <dbReference type="EMBL" id="TRZ38429.1"/>
    </source>
</evidence>
<reference evidence="2" key="1">
    <citation type="submission" date="2018-10" db="EMBL/GenBank/DDBJ databases">
        <title>FDA dAtabase for Regulatory Grade micrObial Sequences (FDA-ARGOS): Supporting development and validation of Infectious Disease Dx tests.</title>
        <authorList>
            <person name="Minogue T."/>
            <person name="Wolcott M."/>
            <person name="Wasieloski L."/>
            <person name="Aguilar W."/>
            <person name="Moore D."/>
            <person name="Tallon L."/>
            <person name="Sadzewicz L."/>
            <person name="Sengamalay N."/>
            <person name="Ott S."/>
            <person name="Godinez A."/>
            <person name="Nagaraj S."/>
            <person name="Vavikolanu K."/>
            <person name="Vyas G."/>
            <person name="Nadendla S."/>
            <person name="George J."/>
            <person name="Sichtig H."/>
        </authorList>
    </citation>
    <scope>NUCLEOTIDE SEQUENCE [LARGE SCALE GENOMIC DNA]</scope>
    <source>
        <strain evidence="2">FDAARGOS_343</strain>
    </source>
</reference>
<gene>
    <name evidence="1" type="ORF">CEQ21_23855</name>
</gene>
<dbReference type="RefSeq" id="WP_185766693.1">
    <property type="nucleotide sequence ID" value="NZ_RIBP01000004.1"/>
</dbReference>